<protein>
    <submittedName>
        <fullName evidence="1">Uncharacterized protein</fullName>
    </submittedName>
</protein>
<evidence type="ECO:0000313" key="1">
    <source>
        <dbReference type="EMBL" id="MPN63921.1"/>
    </source>
</evidence>
<name>A0A645JK05_9ZZZZ</name>
<reference evidence="1" key="1">
    <citation type="submission" date="2019-08" db="EMBL/GenBank/DDBJ databases">
        <authorList>
            <person name="Kucharzyk K."/>
            <person name="Murdoch R.W."/>
            <person name="Higgins S."/>
            <person name="Loffler F."/>
        </authorList>
    </citation>
    <scope>NUCLEOTIDE SEQUENCE</scope>
</reference>
<sequence>MNDIGIFKSPDDMDNGFDFTDMGQELVAQTFAFGSTFYQTGNIIELNRCFNFLFGMIHLGQAVQPLVRHRDDTDIGLNGAEGIIS</sequence>
<dbReference type="AlphaFoldDB" id="A0A645JK05"/>
<comment type="caution">
    <text evidence="1">The sequence shown here is derived from an EMBL/GenBank/DDBJ whole genome shotgun (WGS) entry which is preliminary data.</text>
</comment>
<organism evidence="1">
    <name type="scientific">bioreactor metagenome</name>
    <dbReference type="NCBI Taxonomy" id="1076179"/>
    <lineage>
        <taxon>unclassified sequences</taxon>
        <taxon>metagenomes</taxon>
        <taxon>ecological metagenomes</taxon>
    </lineage>
</organism>
<gene>
    <name evidence="1" type="ORF">SDC9_211688</name>
</gene>
<proteinExistence type="predicted"/>
<dbReference type="EMBL" id="VSSQ01144058">
    <property type="protein sequence ID" value="MPN63921.1"/>
    <property type="molecule type" value="Genomic_DNA"/>
</dbReference>
<accession>A0A645JK05</accession>